<dbReference type="VEuPathDB" id="VectorBase:PPAI001038"/>
<feature type="transmembrane region" description="Helical" evidence="2">
    <location>
        <begin position="89"/>
        <end position="106"/>
    </location>
</feature>
<proteinExistence type="predicted"/>
<name>A0A1B0D114_PHLPP</name>
<evidence type="ECO:0000256" key="1">
    <source>
        <dbReference type="SAM" id="MobiDB-lite"/>
    </source>
</evidence>
<dbReference type="EMBL" id="AJVK01021822">
    <property type="status" value="NOT_ANNOTATED_CDS"/>
    <property type="molecule type" value="Genomic_DNA"/>
</dbReference>
<evidence type="ECO:0000256" key="2">
    <source>
        <dbReference type="SAM" id="Phobius"/>
    </source>
</evidence>
<dbReference type="EMBL" id="AJVK01021821">
    <property type="status" value="NOT_ANNOTATED_CDS"/>
    <property type="molecule type" value="Genomic_DNA"/>
</dbReference>
<accession>A0A1B0D114</accession>
<reference evidence="4" key="1">
    <citation type="submission" date="2022-08" db="UniProtKB">
        <authorList>
            <consortium name="EnsemblMetazoa"/>
        </authorList>
    </citation>
    <scope>IDENTIFICATION</scope>
    <source>
        <strain evidence="4">Israel</strain>
    </source>
</reference>
<organism evidence="4 5">
    <name type="scientific">Phlebotomus papatasi</name>
    <name type="common">Sandfly</name>
    <dbReference type="NCBI Taxonomy" id="29031"/>
    <lineage>
        <taxon>Eukaryota</taxon>
        <taxon>Metazoa</taxon>
        <taxon>Ecdysozoa</taxon>
        <taxon>Arthropoda</taxon>
        <taxon>Hexapoda</taxon>
        <taxon>Insecta</taxon>
        <taxon>Pterygota</taxon>
        <taxon>Neoptera</taxon>
        <taxon>Endopterygota</taxon>
        <taxon>Diptera</taxon>
        <taxon>Nematocera</taxon>
        <taxon>Psychodoidea</taxon>
        <taxon>Psychodidae</taxon>
        <taxon>Phlebotomus</taxon>
        <taxon>Phlebotomus</taxon>
    </lineage>
</organism>
<dbReference type="InterPro" id="IPR012464">
    <property type="entry name" value="DUF1676"/>
</dbReference>
<protein>
    <submittedName>
        <fullName evidence="4">Uncharacterized protein</fullName>
    </submittedName>
</protein>
<feature type="compositionally biased region" description="Basic and acidic residues" evidence="1">
    <location>
        <begin position="146"/>
        <end position="158"/>
    </location>
</feature>
<keyword evidence="5" id="KW-1185">Reference proteome</keyword>
<dbReference type="VEuPathDB" id="VectorBase:PPAPM1_010179"/>
<feature type="region of interest" description="Disordered" evidence="1">
    <location>
        <begin position="146"/>
        <end position="169"/>
    </location>
</feature>
<dbReference type="Proteomes" id="UP000092462">
    <property type="component" value="Unassembled WGS sequence"/>
</dbReference>
<keyword evidence="3" id="KW-0732">Signal</keyword>
<dbReference type="EnsemblMetazoa" id="PPAI001038-RA">
    <property type="protein sequence ID" value="PPAI001038-PA"/>
    <property type="gene ID" value="PPAI001038"/>
</dbReference>
<keyword evidence="2" id="KW-0472">Membrane</keyword>
<evidence type="ECO:0000256" key="3">
    <source>
        <dbReference type="SAM" id="SignalP"/>
    </source>
</evidence>
<dbReference type="Pfam" id="PF07898">
    <property type="entry name" value="DUF1676"/>
    <property type="match status" value="1"/>
</dbReference>
<keyword evidence="2" id="KW-0812">Transmembrane</keyword>
<evidence type="ECO:0000313" key="5">
    <source>
        <dbReference type="Proteomes" id="UP000092462"/>
    </source>
</evidence>
<feature type="transmembrane region" description="Helical" evidence="2">
    <location>
        <begin position="58"/>
        <end position="83"/>
    </location>
</feature>
<feature type="chain" id="PRO_5043500985" evidence="3">
    <location>
        <begin position="25"/>
        <end position="196"/>
    </location>
</feature>
<evidence type="ECO:0000313" key="4">
    <source>
        <dbReference type="EnsemblMetazoa" id="PPAI001038-PA"/>
    </source>
</evidence>
<feature type="signal peptide" evidence="3">
    <location>
        <begin position="1"/>
        <end position="24"/>
    </location>
</feature>
<dbReference type="AlphaFoldDB" id="A0A1B0D114"/>
<sequence length="196" mass="22685">MRLRSFYLAAVYFISLAIQRYAESTELPASIENDESLEVVNHKTHNVVDTTRDRLKKIFIPMLLILKLFKLKLLLLLPFIFGLASFKKILGFLIIIVPAILGFLKLQSLQQMSHMDYQSGGLHMQYSPQGVGGLSYYPHHHPNFHRKSDNFRPDDYQPRRPYRPDFNSSSSDFRYPDSYLAVVGNRVPSARSRLTH</sequence>
<keyword evidence="2" id="KW-1133">Transmembrane helix</keyword>